<evidence type="ECO:0000313" key="3">
    <source>
        <dbReference type="Proteomes" id="UP000007431"/>
    </source>
</evidence>
<evidence type="ECO:0000313" key="2">
    <source>
        <dbReference type="EMBL" id="EFJ00503.1"/>
    </source>
</evidence>
<accession>D8PTG1</accession>
<proteinExistence type="predicted"/>
<dbReference type="VEuPathDB" id="FungiDB:SCHCODRAFT_02604788"/>
<keyword evidence="3" id="KW-1185">Reference proteome</keyword>
<organism evidence="3">
    <name type="scientific">Schizophyllum commune (strain H4-8 / FGSC 9210)</name>
    <name type="common">Split gill fungus</name>
    <dbReference type="NCBI Taxonomy" id="578458"/>
    <lineage>
        <taxon>Eukaryota</taxon>
        <taxon>Fungi</taxon>
        <taxon>Dikarya</taxon>
        <taxon>Basidiomycota</taxon>
        <taxon>Agaricomycotina</taxon>
        <taxon>Agaricomycetes</taxon>
        <taxon>Agaricomycetidae</taxon>
        <taxon>Agaricales</taxon>
        <taxon>Schizophyllaceae</taxon>
        <taxon>Schizophyllum</taxon>
    </lineage>
</organism>
<dbReference type="OMA" id="REHANSC"/>
<dbReference type="OrthoDB" id="3215396at2759"/>
<dbReference type="KEGG" id="scm:SCHCO_02604788"/>
<dbReference type="Proteomes" id="UP000007431">
    <property type="component" value="Unassembled WGS sequence"/>
</dbReference>
<name>D8PTG1_SCHCM</name>
<reference evidence="2 3" key="1">
    <citation type="journal article" date="2010" name="Nat. Biotechnol.">
        <title>Genome sequence of the model mushroom Schizophyllum commune.</title>
        <authorList>
            <person name="Ohm R.A."/>
            <person name="de Jong J.F."/>
            <person name="Lugones L.G."/>
            <person name="Aerts A."/>
            <person name="Kothe E."/>
            <person name="Stajich J.E."/>
            <person name="de Vries R.P."/>
            <person name="Record E."/>
            <person name="Levasseur A."/>
            <person name="Baker S.E."/>
            <person name="Bartholomew K.A."/>
            <person name="Coutinho P.M."/>
            <person name="Erdmann S."/>
            <person name="Fowler T.J."/>
            <person name="Gathman A.C."/>
            <person name="Lombard V."/>
            <person name="Henrissat B."/>
            <person name="Knabe N."/>
            <person name="Kuees U."/>
            <person name="Lilly W.W."/>
            <person name="Lindquist E."/>
            <person name="Lucas S."/>
            <person name="Magnuson J.K."/>
            <person name="Piumi F."/>
            <person name="Raudaskoski M."/>
            <person name="Salamov A."/>
            <person name="Schmutz J."/>
            <person name="Schwarze F.W.M.R."/>
            <person name="vanKuyk P.A."/>
            <person name="Horton J.S."/>
            <person name="Grigoriev I.V."/>
            <person name="Woesten H.A.B."/>
        </authorList>
    </citation>
    <scope>NUCLEOTIDE SEQUENCE [LARGE SCALE GENOMIC DNA]</scope>
    <source>
        <strain evidence="3">H4-8 / FGSC 9210</strain>
    </source>
</reference>
<dbReference type="HOGENOM" id="CLU_912629_0_0_1"/>
<gene>
    <name evidence="2" type="ORF">SCHCODRAFT_256262</name>
</gene>
<dbReference type="GeneID" id="9586753"/>
<dbReference type="EMBL" id="GL377303">
    <property type="protein sequence ID" value="EFJ00503.1"/>
    <property type="molecule type" value="Genomic_DNA"/>
</dbReference>
<dbReference type="AlphaFoldDB" id="D8PTG1"/>
<sequence length="305" mass="35512">MYGDAASFGPQSHARDLRHVDRIANELKITDTAQRNFLYDVAEWSPTQAIPYVAATQRMMTNMLVCMQESQRKLEHDMELVKRTIAIEWEPQPGLRDALVKVYQHFLVAPRNTYEDISERAIDFVEANLARFQIDYIYNYHPTIKEKVQDFITSSATEIRSSFRKVLFKSIEAGQEIPLEEFTQYILKDYEAYGTRDVTNQRKATFALMRKVAHPLLRPKNNEGGTDRTRYNFYENLEIVLDELVEAHGDNRTDRAWQVWELDIIKDDEAKFVGQAKVQRPRRKGRNTRDPTGLIVNEPARPPDA</sequence>
<feature type="region of interest" description="Disordered" evidence="1">
    <location>
        <begin position="275"/>
        <end position="305"/>
    </location>
</feature>
<evidence type="ECO:0000256" key="1">
    <source>
        <dbReference type="SAM" id="MobiDB-lite"/>
    </source>
</evidence>
<dbReference type="InParanoid" id="D8PTG1"/>
<protein>
    <submittedName>
        <fullName evidence="2">Uncharacterized protein</fullName>
    </submittedName>
</protein>